<accession>A0A511ZF14</accession>
<dbReference type="AlphaFoldDB" id="A0A511ZF14"/>
<keyword evidence="1" id="KW-0812">Transmembrane</keyword>
<dbReference type="EMBL" id="BJYM01000003">
    <property type="protein sequence ID" value="GEN86033.1"/>
    <property type="molecule type" value="Genomic_DNA"/>
</dbReference>
<protein>
    <submittedName>
        <fullName evidence="2">Uncharacterized protein</fullName>
    </submittedName>
</protein>
<proteinExistence type="predicted"/>
<name>A0A511ZF14_9BACI</name>
<evidence type="ECO:0000313" key="2">
    <source>
        <dbReference type="EMBL" id="GEN86033.1"/>
    </source>
</evidence>
<keyword evidence="3" id="KW-1185">Reference proteome</keyword>
<gene>
    <name evidence="2" type="ORF">OSO01_07720</name>
</gene>
<feature type="transmembrane region" description="Helical" evidence="1">
    <location>
        <begin position="20"/>
        <end position="38"/>
    </location>
</feature>
<sequence>MVIGGFMCLGIGIGFYTGNIPAGTMIGIGIGLVGEAIYQKMGKHSPEEE</sequence>
<keyword evidence="1" id="KW-1133">Transmembrane helix</keyword>
<dbReference type="Proteomes" id="UP000321558">
    <property type="component" value="Unassembled WGS sequence"/>
</dbReference>
<keyword evidence="1" id="KW-0472">Membrane</keyword>
<evidence type="ECO:0000313" key="3">
    <source>
        <dbReference type="Proteomes" id="UP000321558"/>
    </source>
</evidence>
<reference evidence="2 3" key="1">
    <citation type="submission" date="2019-07" db="EMBL/GenBank/DDBJ databases">
        <title>Whole genome shotgun sequence of Oceanobacillus sojae NBRC 105379.</title>
        <authorList>
            <person name="Hosoyama A."/>
            <person name="Uohara A."/>
            <person name="Ohji S."/>
            <person name="Ichikawa N."/>
        </authorList>
    </citation>
    <scope>NUCLEOTIDE SEQUENCE [LARGE SCALE GENOMIC DNA]</scope>
    <source>
        <strain evidence="2 3">NBRC 105379</strain>
    </source>
</reference>
<comment type="caution">
    <text evidence="2">The sequence shown here is derived from an EMBL/GenBank/DDBJ whole genome shotgun (WGS) entry which is preliminary data.</text>
</comment>
<organism evidence="2 3">
    <name type="scientific">Oceanobacillus sojae</name>
    <dbReference type="NCBI Taxonomy" id="582851"/>
    <lineage>
        <taxon>Bacteria</taxon>
        <taxon>Bacillati</taxon>
        <taxon>Bacillota</taxon>
        <taxon>Bacilli</taxon>
        <taxon>Bacillales</taxon>
        <taxon>Bacillaceae</taxon>
        <taxon>Oceanobacillus</taxon>
    </lineage>
</organism>
<dbReference type="RefSeq" id="WP_156985918.1">
    <property type="nucleotide sequence ID" value="NZ_BJYM01000003.1"/>
</dbReference>
<evidence type="ECO:0000256" key="1">
    <source>
        <dbReference type="SAM" id="Phobius"/>
    </source>
</evidence>
<dbReference type="STRING" id="582851.GCA_900162665_04405"/>